<protein>
    <submittedName>
        <fullName evidence="3">Uncharacterized protein LOC113205433</fullName>
    </submittedName>
</protein>
<reference evidence="3" key="1">
    <citation type="submission" date="2025-08" db="UniProtKB">
        <authorList>
            <consortium name="RefSeq"/>
        </authorList>
    </citation>
    <scope>IDENTIFICATION</scope>
    <source>
        <tissue evidence="3">Whole organism</tissue>
    </source>
</reference>
<dbReference type="Pfam" id="PF12937">
    <property type="entry name" value="F-box-like"/>
    <property type="match status" value="1"/>
</dbReference>
<accession>A0A9C6TV08</accession>
<dbReference type="InterPro" id="IPR036047">
    <property type="entry name" value="F-box-like_dom_sf"/>
</dbReference>
<dbReference type="Proteomes" id="UP000504606">
    <property type="component" value="Unplaced"/>
</dbReference>
<dbReference type="InterPro" id="IPR001810">
    <property type="entry name" value="F-box_dom"/>
</dbReference>
<dbReference type="Gene3D" id="3.80.10.10">
    <property type="entry name" value="Ribonuclease Inhibitor"/>
    <property type="match status" value="1"/>
</dbReference>
<dbReference type="GeneID" id="113205433"/>
<name>A0A9C6TV08_FRAOC</name>
<dbReference type="InterPro" id="IPR032675">
    <property type="entry name" value="LRR_dom_sf"/>
</dbReference>
<proteinExistence type="predicted"/>
<dbReference type="AlphaFoldDB" id="A0A9C6TV08"/>
<dbReference type="SUPFAM" id="SSF81383">
    <property type="entry name" value="F-box domain"/>
    <property type="match status" value="1"/>
</dbReference>
<gene>
    <name evidence="3" type="primary">LOC113205433</name>
</gene>
<keyword evidence="2" id="KW-1185">Reference proteome</keyword>
<dbReference type="OrthoDB" id="10036898at2759"/>
<dbReference type="SMART" id="SM00256">
    <property type="entry name" value="FBOX"/>
    <property type="match status" value="1"/>
</dbReference>
<dbReference type="Gene3D" id="1.20.1280.50">
    <property type="match status" value="1"/>
</dbReference>
<evidence type="ECO:0000259" key="1">
    <source>
        <dbReference type="PROSITE" id="PS50181"/>
    </source>
</evidence>
<evidence type="ECO:0000313" key="3">
    <source>
        <dbReference type="RefSeq" id="XP_052120741.1"/>
    </source>
</evidence>
<sequence length="472" mass="52260">MEMLPDDVLLMVLKELKEAADIFACRLVCKRLAAVALDPYVWRGRAVNSTEPYCACPVLRLVPCLEQVHINLPAERCRQWAYASTRCAAAKLWMDVDVQDTSHASHAAAIICRQEMLGRLKQVVIQLVNFKMATDVPMLLSTLASTSRLEKLRVVLDTGTGDDQHPLPATPAPILGSIVVTPSLIKFHCKLCTFMEPFVKFILFEHAVTLERVNLGTSPSSLTLTSIAPLLTGVTNLSKLTCCCLPGMEALAACKALAILRLFVNTDILDQHAVAGVAELLRRAEHLREVSLEYEPALLSVAEVGAELVPALASGRSRVETLFITNFEPGQEENFPLLQPVVSALPSLPALRHLRMDENTDSPDELLLFIRPDVAPALQRVDLNLLEGCVHSWLHGDTVKTVFSANPLLHISLEYVNLVCDDDKRCQACELDCHGELRDSVFVPYFFSHDPKDECSEDHSSDSSNRWFHLPL</sequence>
<dbReference type="KEGG" id="foc:113205433"/>
<dbReference type="SUPFAM" id="SSF52047">
    <property type="entry name" value="RNI-like"/>
    <property type="match status" value="1"/>
</dbReference>
<dbReference type="PROSITE" id="PS50181">
    <property type="entry name" value="FBOX"/>
    <property type="match status" value="1"/>
</dbReference>
<dbReference type="RefSeq" id="XP_052120741.1">
    <property type="nucleotide sequence ID" value="XM_052264781.1"/>
</dbReference>
<evidence type="ECO:0000313" key="2">
    <source>
        <dbReference type="Proteomes" id="UP000504606"/>
    </source>
</evidence>
<organism evidence="2 3">
    <name type="scientific">Frankliniella occidentalis</name>
    <name type="common">Western flower thrips</name>
    <name type="synonym">Euthrips occidentalis</name>
    <dbReference type="NCBI Taxonomy" id="133901"/>
    <lineage>
        <taxon>Eukaryota</taxon>
        <taxon>Metazoa</taxon>
        <taxon>Ecdysozoa</taxon>
        <taxon>Arthropoda</taxon>
        <taxon>Hexapoda</taxon>
        <taxon>Insecta</taxon>
        <taxon>Pterygota</taxon>
        <taxon>Neoptera</taxon>
        <taxon>Paraneoptera</taxon>
        <taxon>Thysanoptera</taxon>
        <taxon>Terebrantia</taxon>
        <taxon>Thripoidea</taxon>
        <taxon>Thripidae</taxon>
        <taxon>Frankliniella</taxon>
    </lineage>
</organism>
<feature type="domain" description="F-box" evidence="1">
    <location>
        <begin position="1"/>
        <end position="45"/>
    </location>
</feature>